<accession>A0ABT3IV89</accession>
<name>A0ABT3IV89_9BACT</name>
<evidence type="ECO:0000313" key="1">
    <source>
        <dbReference type="EMBL" id="MCW3487875.1"/>
    </source>
</evidence>
<protein>
    <submittedName>
        <fullName evidence="1">Uncharacterized protein</fullName>
    </submittedName>
</protein>
<evidence type="ECO:0000313" key="2">
    <source>
        <dbReference type="Proteomes" id="UP001207742"/>
    </source>
</evidence>
<keyword evidence="2" id="KW-1185">Reference proteome</keyword>
<organism evidence="1 2">
    <name type="scientific">Chitinophaga nivalis</name>
    <dbReference type="NCBI Taxonomy" id="2991709"/>
    <lineage>
        <taxon>Bacteria</taxon>
        <taxon>Pseudomonadati</taxon>
        <taxon>Bacteroidota</taxon>
        <taxon>Chitinophagia</taxon>
        <taxon>Chitinophagales</taxon>
        <taxon>Chitinophagaceae</taxon>
        <taxon>Chitinophaga</taxon>
    </lineage>
</organism>
<reference evidence="1 2" key="1">
    <citation type="submission" date="2022-10" db="EMBL/GenBank/DDBJ databases">
        <title>Chitinophaga nivalis PC15 sp. nov., isolated from Pyeongchang county, South Korea.</title>
        <authorList>
            <person name="Trinh H.N."/>
        </authorList>
    </citation>
    <scope>NUCLEOTIDE SEQUENCE [LARGE SCALE GENOMIC DNA]</scope>
    <source>
        <strain evidence="1 2">PC14</strain>
    </source>
</reference>
<gene>
    <name evidence="1" type="ORF">OL497_28545</name>
</gene>
<dbReference type="Proteomes" id="UP001207742">
    <property type="component" value="Unassembled WGS sequence"/>
</dbReference>
<sequence length="99" mass="11404">MKKSGWCWLIICLGGAFQGAAGQAIFRKPVTLLPEKKATYVMPVVPPVYPVYLVAPNFYYQQHFGFFCKQEWNWQKQTGIPVKLRLGNYAYTQQLEGKK</sequence>
<dbReference type="EMBL" id="JAPDNS010000002">
    <property type="protein sequence ID" value="MCW3487875.1"/>
    <property type="molecule type" value="Genomic_DNA"/>
</dbReference>
<proteinExistence type="predicted"/>
<dbReference type="RefSeq" id="WP_264734681.1">
    <property type="nucleotide sequence ID" value="NZ_JAPDNR010000001.1"/>
</dbReference>
<comment type="caution">
    <text evidence="1">The sequence shown here is derived from an EMBL/GenBank/DDBJ whole genome shotgun (WGS) entry which is preliminary data.</text>
</comment>